<dbReference type="Gene3D" id="3.30.1310.20">
    <property type="entry name" value="PRTase-like"/>
    <property type="match status" value="1"/>
</dbReference>
<reference evidence="2" key="1">
    <citation type="submission" date="2016-10" db="EMBL/GenBank/DDBJ databases">
        <authorList>
            <person name="de Groot N.N."/>
        </authorList>
    </citation>
    <scope>NUCLEOTIDE SEQUENCE</scope>
</reference>
<name>A0A1W1CJ22_9ZZZZ</name>
<sequence length="232" mass="26554">MYKSLRVESCLFRDREDACERVINILPKEILKAEETVVLGVSEGGVYFANKIAKALGARMDILITESIYSEVNPKLAIAMVGETEQIVMHKALIDAFDISKDYIYSEAERKYREEISTYIDKYRGGQVLDGLDKKFVLLVDECVETGLTMMTAIKTVISLGAKNVFIAVPILDNLVYENLVKVCDDLFCPSKIDDYISIDYYYEILEQFSYEEIDKIMSNKSKLKKERIENE</sequence>
<evidence type="ECO:0000313" key="2">
    <source>
        <dbReference type="EMBL" id="SFV65671.1"/>
    </source>
</evidence>
<gene>
    <name evidence="2" type="ORF">MNB_SV-12-224</name>
</gene>
<organism evidence="2">
    <name type="scientific">hydrothermal vent metagenome</name>
    <dbReference type="NCBI Taxonomy" id="652676"/>
    <lineage>
        <taxon>unclassified sequences</taxon>
        <taxon>metagenomes</taxon>
        <taxon>ecological metagenomes</taxon>
    </lineage>
</organism>
<dbReference type="Gene3D" id="3.40.50.2020">
    <property type="match status" value="1"/>
</dbReference>
<proteinExistence type="predicted"/>
<dbReference type="Pfam" id="PF00156">
    <property type="entry name" value="Pribosyltran"/>
    <property type="match status" value="1"/>
</dbReference>
<dbReference type="CDD" id="cd06223">
    <property type="entry name" value="PRTases_typeI"/>
    <property type="match status" value="1"/>
</dbReference>
<dbReference type="InterPro" id="IPR029057">
    <property type="entry name" value="PRTase-like"/>
</dbReference>
<dbReference type="SUPFAM" id="SSF53271">
    <property type="entry name" value="PRTase-like"/>
    <property type="match status" value="1"/>
</dbReference>
<evidence type="ECO:0000259" key="1">
    <source>
        <dbReference type="Pfam" id="PF00156"/>
    </source>
</evidence>
<dbReference type="EMBL" id="FPHE01000145">
    <property type="protein sequence ID" value="SFV65671.1"/>
    <property type="molecule type" value="Genomic_DNA"/>
</dbReference>
<feature type="domain" description="Phosphoribosyltransferase" evidence="1">
    <location>
        <begin position="16"/>
        <end position="202"/>
    </location>
</feature>
<accession>A0A1W1CJ22</accession>
<dbReference type="InterPro" id="IPR000836">
    <property type="entry name" value="PRTase_dom"/>
</dbReference>
<dbReference type="AlphaFoldDB" id="A0A1W1CJ22"/>
<protein>
    <recommendedName>
        <fullName evidence="1">Phosphoribosyltransferase domain-containing protein</fullName>
    </recommendedName>
</protein>